<evidence type="ECO:0000313" key="2">
    <source>
        <dbReference type="EMBL" id="SES00498.1"/>
    </source>
</evidence>
<proteinExistence type="predicted"/>
<evidence type="ECO:0000313" key="3">
    <source>
        <dbReference type="Proteomes" id="UP000199503"/>
    </source>
</evidence>
<dbReference type="Pfam" id="PF13302">
    <property type="entry name" value="Acetyltransf_3"/>
    <property type="match status" value="1"/>
</dbReference>
<dbReference type="PANTHER" id="PTHR43792">
    <property type="entry name" value="GNAT FAMILY, PUTATIVE (AFU_ORTHOLOGUE AFUA_3G00765)-RELATED-RELATED"/>
    <property type="match status" value="1"/>
</dbReference>
<gene>
    <name evidence="2" type="ORF">SAMN04488000_114183</name>
</gene>
<dbReference type="RefSeq" id="WP_089921926.1">
    <property type="nucleotide sequence ID" value="NZ_FOFV01000014.1"/>
</dbReference>
<dbReference type="GO" id="GO:0016747">
    <property type="term" value="F:acyltransferase activity, transferring groups other than amino-acyl groups"/>
    <property type="evidence" value="ECO:0007669"/>
    <property type="project" value="InterPro"/>
</dbReference>
<accession>A0A1H9TTY6</accession>
<dbReference type="PANTHER" id="PTHR43792:SF1">
    <property type="entry name" value="N-ACETYLTRANSFERASE DOMAIN-CONTAINING PROTEIN"/>
    <property type="match status" value="1"/>
</dbReference>
<feature type="domain" description="N-acetyltransferase" evidence="1">
    <location>
        <begin position="17"/>
        <end position="162"/>
    </location>
</feature>
<protein>
    <submittedName>
        <fullName evidence="2">Protein N-acetyltransferase, RimJ/RimL family</fullName>
    </submittedName>
</protein>
<dbReference type="Proteomes" id="UP000199503">
    <property type="component" value="Unassembled WGS sequence"/>
</dbReference>
<dbReference type="SUPFAM" id="SSF55729">
    <property type="entry name" value="Acyl-CoA N-acyltransferases (Nat)"/>
    <property type="match status" value="1"/>
</dbReference>
<name>A0A1H9TTY6_9PSEU</name>
<dbReference type="InterPro" id="IPR000182">
    <property type="entry name" value="GNAT_dom"/>
</dbReference>
<keyword evidence="2" id="KW-0808">Transferase</keyword>
<reference evidence="3" key="1">
    <citation type="submission" date="2016-10" db="EMBL/GenBank/DDBJ databases">
        <authorList>
            <person name="Varghese N."/>
            <person name="Submissions S."/>
        </authorList>
    </citation>
    <scope>NUCLEOTIDE SEQUENCE [LARGE SCALE GENOMIC DNA]</scope>
    <source>
        <strain evidence="3">DSM 44437</strain>
    </source>
</reference>
<dbReference type="InterPro" id="IPR051531">
    <property type="entry name" value="N-acetyltransferase"/>
</dbReference>
<dbReference type="EMBL" id="FOFV01000014">
    <property type="protein sequence ID" value="SES00498.1"/>
    <property type="molecule type" value="Genomic_DNA"/>
</dbReference>
<dbReference type="Gene3D" id="3.40.630.30">
    <property type="match status" value="1"/>
</dbReference>
<sequence length="162" mass="17887">MTGPAAWPPAPIKTERLVLRASEARDRDAFVELFSSPEVGTYIGGSQSREEVDRTAPEVPGRRHGVFVVELDGEMIGMISFDVVDEGRELGYLFLPSSWGKGFAYEACVAALDWYAATHPDELLTSCTQVANTASMRLLAKLGFTEGEHFEAYGAEQCHWRQ</sequence>
<evidence type="ECO:0000259" key="1">
    <source>
        <dbReference type="PROSITE" id="PS51186"/>
    </source>
</evidence>
<keyword evidence="3" id="KW-1185">Reference proteome</keyword>
<dbReference type="STRING" id="65499.SAMN04488000_114183"/>
<dbReference type="OrthoDB" id="3533156at2"/>
<dbReference type="PROSITE" id="PS51186">
    <property type="entry name" value="GNAT"/>
    <property type="match status" value="1"/>
</dbReference>
<organism evidence="2 3">
    <name type="scientific">Lentzea albida</name>
    <dbReference type="NCBI Taxonomy" id="65499"/>
    <lineage>
        <taxon>Bacteria</taxon>
        <taxon>Bacillati</taxon>
        <taxon>Actinomycetota</taxon>
        <taxon>Actinomycetes</taxon>
        <taxon>Pseudonocardiales</taxon>
        <taxon>Pseudonocardiaceae</taxon>
        <taxon>Lentzea</taxon>
    </lineage>
</organism>
<dbReference type="InterPro" id="IPR016181">
    <property type="entry name" value="Acyl_CoA_acyltransferase"/>
</dbReference>
<dbReference type="AlphaFoldDB" id="A0A1H9TTY6"/>
<dbReference type="CDD" id="cd04301">
    <property type="entry name" value="NAT_SF"/>
    <property type="match status" value="1"/>
</dbReference>